<keyword evidence="1" id="KW-0285">Flavoprotein</keyword>
<sequence>MDLELSPDQVMLDDIAKAMFTGRPRDVAVDTELLARLDADGYLDVLRSAGPIEAVLVAERAAEAVVCGPVVARVLVAPLAGAHDLPATVGLVAGPSSLVRYAGHCEAYLVLDGDEAHVASADDVEVSPVASRTPYPMGRVRVIRGESLGEGSGDALRRAWQVGIAVETSSMALAAVAFAAQHVTDRHQFGRPIGSFQAVQHRLARSHSMAMATRWLGRRGAWFSNDEFITASAATFACMTARETYDNTHQVTGGIGITSEYGLTDWTMRLLALHAELGGAKAHSRQVARARRAATT</sequence>
<dbReference type="PANTHER" id="PTHR43884:SF12">
    <property type="entry name" value="ISOVALERYL-COA DEHYDROGENASE, MITOCHONDRIAL-RELATED"/>
    <property type="match status" value="1"/>
</dbReference>
<name>A0A6J6AAI2_9ZZZZ</name>
<gene>
    <name evidence="4" type="ORF">UFOPK2656_01652</name>
    <name evidence="5" type="ORF">UFOPK3099_00861</name>
    <name evidence="6" type="ORF">UFOPK3651_01794</name>
    <name evidence="7" type="ORF">UFOPK3931_01166</name>
    <name evidence="3" type="ORF">UFOPK4189_01793</name>
</gene>
<dbReference type="SUPFAM" id="SSF47203">
    <property type="entry name" value="Acyl-CoA dehydrogenase C-terminal domain-like"/>
    <property type="match status" value="1"/>
</dbReference>
<dbReference type="InterPro" id="IPR036250">
    <property type="entry name" value="AcylCo_DH-like_C"/>
</dbReference>
<dbReference type="Pfam" id="PF00441">
    <property type="entry name" value="Acyl-CoA_dh_1"/>
    <property type="match status" value="1"/>
</dbReference>
<evidence type="ECO:0000256" key="1">
    <source>
        <dbReference type="ARBA" id="ARBA00022630"/>
    </source>
</evidence>
<evidence type="ECO:0000313" key="4">
    <source>
        <dbReference type="EMBL" id="CAB4724286.1"/>
    </source>
</evidence>
<evidence type="ECO:0000313" key="3">
    <source>
        <dbReference type="EMBL" id="CAB4364024.1"/>
    </source>
</evidence>
<evidence type="ECO:0000313" key="6">
    <source>
        <dbReference type="EMBL" id="CAB4935794.1"/>
    </source>
</evidence>
<dbReference type="PANTHER" id="PTHR43884">
    <property type="entry name" value="ACYL-COA DEHYDROGENASE"/>
    <property type="match status" value="1"/>
</dbReference>
<evidence type="ECO:0000313" key="7">
    <source>
        <dbReference type="EMBL" id="CAB4986318.1"/>
    </source>
</evidence>
<evidence type="ECO:0000259" key="2">
    <source>
        <dbReference type="Pfam" id="PF00441"/>
    </source>
</evidence>
<dbReference type="EMBL" id="CAEZYF010000009">
    <property type="protein sequence ID" value="CAB4724286.1"/>
    <property type="molecule type" value="Genomic_DNA"/>
</dbReference>
<evidence type="ECO:0000313" key="5">
    <source>
        <dbReference type="EMBL" id="CAB4812844.1"/>
    </source>
</evidence>
<dbReference type="Gene3D" id="1.20.140.10">
    <property type="entry name" value="Butyryl-CoA Dehydrogenase, subunit A, domain 3"/>
    <property type="match status" value="1"/>
</dbReference>
<dbReference type="EMBL" id="CAFBOL010000024">
    <property type="protein sequence ID" value="CAB4986318.1"/>
    <property type="molecule type" value="Genomic_DNA"/>
</dbReference>
<dbReference type="InterPro" id="IPR009075">
    <property type="entry name" value="AcylCo_DH/oxidase_C"/>
</dbReference>
<dbReference type="EMBL" id="CAFBMT010000009">
    <property type="protein sequence ID" value="CAB4935794.1"/>
    <property type="molecule type" value="Genomic_DNA"/>
</dbReference>
<dbReference type="EMBL" id="CAFAAV010000050">
    <property type="protein sequence ID" value="CAB4812844.1"/>
    <property type="molecule type" value="Genomic_DNA"/>
</dbReference>
<proteinExistence type="predicted"/>
<protein>
    <submittedName>
        <fullName evidence="3">Unannotated protein</fullName>
    </submittedName>
</protein>
<organism evidence="3">
    <name type="scientific">freshwater metagenome</name>
    <dbReference type="NCBI Taxonomy" id="449393"/>
    <lineage>
        <taxon>unclassified sequences</taxon>
        <taxon>metagenomes</taxon>
        <taxon>ecological metagenomes</taxon>
    </lineage>
</organism>
<accession>A0A6J6AAI2</accession>
<dbReference type="EMBL" id="CAESGF010000009">
    <property type="protein sequence ID" value="CAB4364024.1"/>
    <property type="molecule type" value="Genomic_DNA"/>
</dbReference>
<dbReference type="AlphaFoldDB" id="A0A6J6AAI2"/>
<reference evidence="3" key="1">
    <citation type="submission" date="2020-05" db="EMBL/GenBank/DDBJ databases">
        <authorList>
            <person name="Chiriac C."/>
            <person name="Salcher M."/>
            <person name="Ghai R."/>
            <person name="Kavagutti S V."/>
        </authorList>
    </citation>
    <scope>NUCLEOTIDE SEQUENCE</scope>
</reference>
<feature type="domain" description="Acyl-CoA dehydrogenase/oxidase C-terminal" evidence="2">
    <location>
        <begin position="163"/>
        <end position="289"/>
    </location>
</feature>
<dbReference type="GO" id="GO:0003995">
    <property type="term" value="F:acyl-CoA dehydrogenase activity"/>
    <property type="evidence" value="ECO:0007669"/>
    <property type="project" value="TreeGrafter"/>
</dbReference>